<dbReference type="SUPFAM" id="SSF48179">
    <property type="entry name" value="6-phosphogluconate dehydrogenase C-terminal domain-like"/>
    <property type="match status" value="1"/>
</dbReference>
<evidence type="ECO:0000313" key="4">
    <source>
        <dbReference type="Proteomes" id="UP000010146"/>
    </source>
</evidence>
<reference evidence="3 4" key="2">
    <citation type="journal article" date="2015" name="BMC Genomics">
        <title>Analysis of three genomes within the thermophilic bacterial species Caldanaerobacter subterraneus with a focus on carbon monoxide dehydrogenase evolution and hydrolase diversity.</title>
        <authorList>
            <person name="Sant'Anna F.H."/>
            <person name="Lebedinsky A.V."/>
            <person name="Sokolova T.G."/>
            <person name="Robb F.T."/>
            <person name="Gonzalez J.M."/>
        </authorList>
    </citation>
    <scope>NUCLEOTIDE SEQUENCE [LARGE SCALE GENOMIC DNA]</scope>
    <source>
        <strain evidence="3 4">DSM 12653</strain>
    </source>
</reference>
<dbReference type="InterPro" id="IPR008927">
    <property type="entry name" value="6-PGluconate_DH-like_C_sf"/>
</dbReference>
<sequence>MKEGAELVDDLKPYIERKLFLLNGAHATTAYLGYIVTKNNKKF</sequence>
<gene>
    <name evidence="3" type="ORF">CDSM653_00336</name>
</gene>
<feature type="domain" description="Mannitol dehydrogenase C-terminal" evidence="2">
    <location>
        <begin position="10"/>
        <end position="35"/>
    </location>
</feature>
<dbReference type="InterPro" id="IPR013118">
    <property type="entry name" value="Mannitol_DH_C"/>
</dbReference>
<organism evidence="3 4">
    <name type="scientific">Caldanaerobacter subterraneus subsp. pacificus DSM 12653</name>
    <dbReference type="NCBI Taxonomy" id="391606"/>
    <lineage>
        <taxon>Bacteria</taxon>
        <taxon>Bacillati</taxon>
        <taxon>Bacillota</taxon>
        <taxon>Clostridia</taxon>
        <taxon>Thermoanaerobacterales</taxon>
        <taxon>Thermoanaerobacteraceae</taxon>
        <taxon>Caldanaerobacter</taxon>
    </lineage>
</organism>
<dbReference type="Gene3D" id="1.10.1040.10">
    <property type="entry name" value="N-(1-d-carboxylethyl)-l-norvaline Dehydrogenase, domain 2"/>
    <property type="match status" value="1"/>
</dbReference>
<dbReference type="GO" id="GO:0016491">
    <property type="term" value="F:oxidoreductase activity"/>
    <property type="evidence" value="ECO:0007669"/>
    <property type="project" value="InterPro"/>
</dbReference>
<evidence type="ECO:0000259" key="2">
    <source>
        <dbReference type="Pfam" id="PF08125"/>
    </source>
</evidence>
<feature type="transmembrane region" description="Helical" evidence="1">
    <location>
        <begin position="20"/>
        <end position="37"/>
    </location>
</feature>
<reference evidence="4" key="3">
    <citation type="submission" date="2015-02" db="EMBL/GenBank/DDBJ databases">
        <title>Genome analysis of three genomes within the thermophilic hydrogenogenic bacterial species Caldanaerobacter subterraneus.</title>
        <authorList>
            <person name="Sant'Anna F.H."/>
            <person name="Lebedinsky A."/>
            <person name="Sokolova T."/>
            <person name="Robb F.T."/>
            <person name="Gonzalez J.M."/>
        </authorList>
    </citation>
    <scope>NUCLEOTIDE SEQUENCE [LARGE SCALE GENOMIC DNA]</scope>
    <source>
        <strain evidence="4">DSM 12653</strain>
    </source>
</reference>
<keyword evidence="1" id="KW-1133">Transmembrane helix</keyword>
<evidence type="ECO:0000256" key="1">
    <source>
        <dbReference type="SAM" id="Phobius"/>
    </source>
</evidence>
<dbReference type="Proteomes" id="UP000010146">
    <property type="component" value="Unassembled WGS sequence"/>
</dbReference>
<name>A0A0F5PQH3_9THEO</name>
<reference evidence="3 4" key="1">
    <citation type="submission" date="2008-07" db="EMBL/GenBank/DDBJ databases">
        <authorList>
            <person name="Gonzalez J."/>
            <person name="Sokolova T."/>
            <person name="Ferriera S."/>
            <person name="Johnson J."/>
            <person name="Kravitz S."/>
            <person name="Beeson K."/>
            <person name="Sutton G."/>
            <person name="Rogers Y.-H."/>
            <person name="Friedman R."/>
            <person name="Frazier M."/>
            <person name="Venter J.C."/>
        </authorList>
    </citation>
    <scope>NUCLEOTIDE SEQUENCE [LARGE SCALE GENOMIC DNA]</scope>
    <source>
        <strain evidence="3 4">DSM 12653</strain>
    </source>
</reference>
<evidence type="ECO:0000313" key="3">
    <source>
        <dbReference type="EMBL" id="KKC30646.1"/>
    </source>
</evidence>
<keyword evidence="1" id="KW-0472">Membrane</keyword>
<proteinExistence type="predicted"/>
<dbReference type="AlphaFoldDB" id="A0A0F5PQH3"/>
<keyword evidence="1" id="KW-0812">Transmembrane</keyword>
<protein>
    <submittedName>
        <fullName evidence="3">Mannitol-1-phosphate 5-dehydrogenase</fullName>
    </submittedName>
</protein>
<dbReference type="Pfam" id="PF08125">
    <property type="entry name" value="Mannitol_dh_C"/>
    <property type="match status" value="1"/>
</dbReference>
<dbReference type="InterPro" id="IPR013328">
    <property type="entry name" value="6PGD_dom2"/>
</dbReference>
<accession>A0A0F5PQH3</accession>
<comment type="caution">
    <text evidence="3">The sequence shown here is derived from an EMBL/GenBank/DDBJ whole genome shotgun (WGS) entry which is preliminary data.</text>
</comment>
<dbReference type="EMBL" id="ABXP02000028">
    <property type="protein sequence ID" value="KKC30646.1"/>
    <property type="molecule type" value="Genomic_DNA"/>
</dbReference>